<dbReference type="EnsemblPlants" id="OB01G50780.1">
    <property type="protein sequence ID" value="OB01G50780.1"/>
    <property type="gene ID" value="OB01G50780"/>
</dbReference>
<dbReference type="HOGENOM" id="CLU_019285_0_1_1"/>
<comment type="subcellular location">
    <subcellularLocation>
        <location evidence="1">Membrane</location>
        <topology evidence="1">Multi-pass membrane protein</topology>
    </subcellularLocation>
</comment>
<keyword evidence="7" id="KW-0927">Auxin signaling pathway</keyword>
<evidence type="ECO:0000313" key="10">
    <source>
        <dbReference type="Proteomes" id="UP000006038"/>
    </source>
</evidence>
<feature type="transmembrane region" description="Helical" evidence="8">
    <location>
        <begin position="12"/>
        <end position="30"/>
    </location>
</feature>
<feature type="transmembrane region" description="Helical" evidence="8">
    <location>
        <begin position="72"/>
        <end position="92"/>
    </location>
</feature>
<evidence type="ECO:0000256" key="3">
    <source>
        <dbReference type="ARBA" id="ARBA00022448"/>
    </source>
</evidence>
<keyword evidence="6 8" id="KW-0472">Membrane</keyword>
<protein>
    <recommendedName>
        <fullName evidence="11">Auxin efflux carrier component</fullName>
    </recommendedName>
</protein>
<dbReference type="Proteomes" id="UP000006038">
    <property type="component" value="Chromosome 1"/>
</dbReference>
<dbReference type="GO" id="GO:0009734">
    <property type="term" value="P:auxin-activated signaling pathway"/>
    <property type="evidence" value="ECO:0007669"/>
    <property type="project" value="UniProtKB-KW"/>
</dbReference>
<feature type="transmembrane region" description="Helical" evidence="8">
    <location>
        <begin position="134"/>
        <end position="154"/>
    </location>
</feature>
<reference evidence="9" key="2">
    <citation type="submission" date="2013-04" db="UniProtKB">
        <authorList>
            <consortium name="EnsemblPlants"/>
        </authorList>
    </citation>
    <scope>IDENTIFICATION</scope>
</reference>
<evidence type="ECO:0000256" key="4">
    <source>
        <dbReference type="ARBA" id="ARBA00022692"/>
    </source>
</evidence>
<keyword evidence="4 8" id="KW-0812">Transmembrane</keyword>
<organism evidence="9">
    <name type="scientific">Oryza brachyantha</name>
    <name type="common">malo sina</name>
    <dbReference type="NCBI Taxonomy" id="4533"/>
    <lineage>
        <taxon>Eukaryota</taxon>
        <taxon>Viridiplantae</taxon>
        <taxon>Streptophyta</taxon>
        <taxon>Embryophyta</taxon>
        <taxon>Tracheophyta</taxon>
        <taxon>Spermatophyta</taxon>
        <taxon>Magnoliopsida</taxon>
        <taxon>Liliopsida</taxon>
        <taxon>Poales</taxon>
        <taxon>Poaceae</taxon>
        <taxon>BOP clade</taxon>
        <taxon>Oryzoideae</taxon>
        <taxon>Oryzeae</taxon>
        <taxon>Oryzinae</taxon>
        <taxon>Oryza</taxon>
    </lineage>
</organism>
<dbReference type="InterPro" id="IPR004776">
    <property type="entry name" value="Mem_transp_PIN-like"/>
</dbReference>
<dbReference type="InterPro" id="IPR051107">
    <property type="entry name" value="Auxin_Efflux_Carrier"/>
</dbReference>
<dbReference type="PANTHER" id="PTHR31752:SF2">
    <property type="entry name" value="AUXIN EFFLUX CARRIER COMPONENT 5"/>
    <property type="match status" value="1"/>
</dbReference>
<dbReference type="OMA" id="YYAVLEF"/>
<proteinExistence type="inferred from homology"/>
<dbReference type="AlphaFoldDB" id="J3L772"/>
<evidence type="ECO:0000256" key="8">
    <source>
        <dbReference type="SAM" id="Phobius"/>
    </source>
</evidence>
<evidence type="ECO:0000256" key="2">
    <source>
        <dbReference type="ARBA" id="ARBA00009177"/>
    </source>
</evidence>
<dbReference type="GO" id="GO:0005783">
    <property type="term" value="C:endoplasmic reticulum"/>
    <property type="evidence" value="ECO:0007669"/>
    <property type="project" value="TreeGrafter"/>
</dbReference>
<reference evidence="9" key="1">
    <citation type="journal article" date="2013" name="Nat. Commun.">
        <title>Whole-genome sequencing of Oryza brachyantha reveals mechanisms underlying Oryza genome evolution.</title>
        <authorList>
            <person name="Chen J."/>
            <person name="Huang Q."/>
            <person name="Gao D."/>
            <person name="Wang J."/>
            <person name="Lang Y."/>
            <person name="Liu T."/>
            <person name="Li B."/>
            <person name="Bai Z."/>
            <person name="Luis Goicoechea J."/>
            <person name="Liang C."/>
            <person name="Chen C."/>
            <person name="Zhang W."/>
            <person name="Sun S."/>
            <person name="Liao Y."/>
            <person name="Zhang X."/>
            <person name="Yang L."/>
            <person name="Song C."/>
            <person name="Wang M."/>
            <person name="Shi J."/>
            <person name="Liu G."/>
            <person name="Liu J."/>
            <person name="Zhou H."/>
            <person name="Zhou W."/>
            <person name="Yu Q."/>
            <person name="An N."/>
            <person name="Chen Y."/>
            <person name="Cai Q."/>
            <person name="Wang B."/>
            <person name="Liu B."/>
            <person name="Min J."/>
            <person name="Huang Y."/>
            <person name="Wu H."/>
            <person name="Li Z."/>
            <person name="Zhang Y."/>
            <person name="Yin Y."/>
            <person name="Song W."/>
            <person name="Jiang J."/>
            <person name="Jackson S.A."/>
            <person name="Wing R.A."/>
            <person name="Wang J."/>
            <person name="Chen M."/>
        </authorList>
    </citation>
    <scope>NUCLEOTIDE SEQUENCE [LARGE SCALE GENOMIC DNA]</scope>
    <source>
        <strain evidence="9">cv. IRGC 101232</strain>
    </source>
</reference>
<feature type="transmembrane region" description="Helical" evidence="8">
    <location>
        <begin position="42"/>
        <end position="60"/>
    </location>
</feature>
<name>J3L772_ORYBR</name>
<evidence type="ECO:0000256" key="7">
    <source>
        <dbReference type="ARBA" id="ARBA00023294"/>
    </source>
</evidence>
<dbReference type="GO" id="GO:0010329">
    <property type="term" value="F:auxin efflux transmembrane transporter activity"/>
    <property type="evidence" value="ECO:0007669"/>
    <property type="project" value="TreeGrafter"/>
</dbReference>
<feature type="transmembrane region" description="Helical" evidence="8">
    <location>
        <begin position="99"/>
        <end position="122"/>
    </location>
</feature>
<keyword evidence="3" id="KW-0813">Transport</keyword>
<evidence type="ECO:0000256" key="6">
    <source>
        <dbReference type="ARBA" id="ARBA00023136"/>
    </source>
</evidence>
<keyword evidence="5 8" id="KW-1133">Transmembrane helix</keyword>
<dbReference type="Gramene" id="OB01G50780.1">
    <property type="protein sequence ID" value="OB01G50780.1"/>
    <property type="gene ID" value="OB01G50780"/>
</dbReference>
<dbReference type="GO" id="GO:0005886">
    <property type="term" value="C:plasma membrane"/>
    <property type="evidence" value="ECO:0007669"/>
    <property type="project" value="TreeGrafter"/>
</dbReference>
<evidence type="ECO:0000256" key="1">
    <source>
        <dbReference type="ARBA" id="ARBA00004141"/>
    </source>
</evidence>
<dbReference type="STRING" id="4533.J3L772"/>
<dbReference type="Pfam" id="PF03547">
    <property type="entry name" value="Mem_trans"/>
    <property type="match status" value="1"/>
</dbReference>
<evidence type="ECO:0000256" key="5">
    <source>
        <dbReference type="ARBA" id="ARBA00022989"/>
    </source>
</evidence>
<feature type="transmembrane region" description="Helical" evidence="8">
    <location>
        <begin position="245"/>
        <end position="267"/>
    </location>
</feature>
<evidence type="ECO:0000313" key="9">
    <source>
        <dbReference type="EnsemblPlants" id="OB01G50780.1"/>
    </source>
</evidence>
<accession>J3L772</accession>
<sequence>MIGWGDVYKVVAATVPLYFALFLGYGSVRWWRIFTREQCDAVNRLVAFFALPFFTFEFTLHTDPFEVNYRAVAADVISKAVIVAVIGVWARFMSKGGCAVSWSITSFSLSTLTNSLVVGVPMARAMYGEWAQQLVVQLSVFQAIVWLTLLLFVLEVRKAAIGMYVDAAADPAKVDVEATASAAAELPVTPVSGAGAGGKPSLWALVKVVAHKLARNPNTYASFVGITWACVANRLHIALPSAFEGSVLIMSKSGTGMAMFSMGLFMAQQEKIIACGPSFAALGLVLKFALGPAAMAIGSIAVGLRGDIIMGKKYRSSSIYTRIEPLNTIRKHGTRTGIAVIVRDTHHHFRSVSYPWSRLVFNEAVQLLFSYKEVFVIVALPYFDSFLPKPKDR</sequence>
<comment type="similarity">
    <text evidence="2">Belongs to the auxin efflux carrier (TC 2.A.69.1) family.</text>
</comment>
<dbReference type="GO" id="GO:0009926">
    <property type="term" value="P:auxin polar transport"/>
    <property type="evidence" value="ECO:0007669"/>
    <property type="project" value="TreeGrafter"/>
</dbReference>
<keyword evidence="10" id="KW-1185">Reference proteome</keyword>
<evidence type="ECO:0008006" key="11">
    <source>
        <dbReference type="Google" id="ProtNLM"/>
    </source>
</evidence>
<dbReference type="eggNOG" id="ENOG502QS1X">
    <property type="taxonomic scope" value="Eukaryota"/>
</dbReference>
<dbReference type="PANTHER" id="PTHR31752">
    <property type="entry name" value="AUXIN EFFLUX CARRIER COMPONENT 1B-RELATED"/>
    <property type="match status" value="1"/>
</dbReference>
<feature type="transmembrane region" description="Helical" evidence="8">
    <location>
        <begin position="279"/>
        <end position="304"/>
    </location>
</feature>